<evidence type="ECO:0000313" key="8">
    <source>
        <dbReference type="Proteomes" id="UP000321746"/>
    </source>
</evidence>
<dbReference type="OrthoDB" id="9810077at2"/>
<evidence type="ECO:0000256" key="3">
    <source>
        <dbReference type="ARBA" id="ARBA00022840"/>
    </source>
</evidence>
<keyword evidence="3" id="KW-0067">ATP-binding</keyword>
<dbReference type="RefSeq" id="WP_146887595.1">
    <property type="nucleotide sequence ID" value="NZ_BJYG01000017.1"/>
</dbReference>
<dbReference type="InterPro" id="IPR017871">
    <property type="entry name" value="ABC_transporter-like_CS"/>
</dbReference>
<comment type="function">
    <text evidence="5">Part of the ABC transporter complex HmuTUV involved in hemin import. Responsible for energy coupling to the transport system.</text>
</comment>
<keyword evidence="4" id="KW-1278">Translocase</keyword>
<dbReference type="SUPFAM" id="SSF52540">
    <property type="entry name" value="P-loop containing nucleoside triphosphate hydrolases"/>
    <property type="match status" value="1"/>
</dbReference>
<name>A0A511XJU4_9PROT</name>
<dbReference type="AlphaFoldDB" id="A0A511XJU4"/>
<dbReference type="PROSITE" id="PS50893">
    <property type="entry name" value="ABC_TRANSPORTER_2"/>
    <property type="match status" value="1"/>
</dbReference>
<dbReference type="CDD" id="cd03214">
    <property type="entry name" value="ABC_Iron-Siderophores_B12_Hemin"/>
    <property type="match status" value="1"/>
</dbReference>
<dbReference type="InterPro" id="IPR003439">
    <property type="entry name" value="ABC_transporter-like_ATP-bd"/>
</dbReference>
<dbReference type="EMBL" id="BJYG01000017">
    <property type="protein sequence ID" value="GEN63225.1"/>
    <property type="molecule type" value="Genomic_DNA"/>
</dbReference>
<dbReference type="PANTHER" id="PTHR42794:SF1">
    <property type="entry name" value="HEMIN IMPORT ATP-BINDING PROTEIN HMUV"/>
    <property type="match status" value="1"/>
</dbReference>
<evidence type="ECO:0000256" key="1">
    <source>
        <dbReference type="ARBA" id="ARBA00022448"/>
    </source>
</evidence>
<comment type="caution">
    <text evidence="7">The sequence shown here is derived from an EMBL/GenBank/DDBJ whole genome shotgun (WGS) entry which is preliminary data.</text>
</comment>
<dbReference type="PANTHER" id="PTHR42794">
    <property type="entry name" value="HEMIN IMPORT ATP-BINDING PROTEIN HMUV"/>
    <property type="match status" value="1"/>
</dbReference>
<reference evidence="7 8" key="1">
    <citation type="submission" date="2019-07" db="EMBL/GenBank/DDBJ databases">
        <title>Whole genome shotgun sequence of Acetobacter oeni NBRC 105207.</title>
        <authorList>
            <person name="Hosoyama A."/>
            <person name="Uohara A."/>
            <person name="Ohji S."/>
            <person name="Ichikawa N."/>
        </authorList>
    </citation>
    <scope>NUCLEOTIDE SEQUENCE [LARGE SCALE GENOMIC DNA]</scope>
    <source>
        <strain evidence="7 8">NBRC 105207</strain>
    </source>
</reference>
<keyword evidence="1" id="KW-0813">Transport</keyword>
<dbReference type="Proteomes" id="UP000321746">
    <property type="component" value="Unassembled WGS sequence"/>
</dbReference>
<protein>
    <submittedName>
        <fullName evidence="7">ABC transporter</fullName>
    </submittedName>
</protein>
<sequence>MSRETGALRASGICVRLGKLDVLKDVSLEARKGEVLGLIGPNGAGKSTFLRVMAGLRLPDTGRVTLDNVAFAAISPNRRARHIAFVPQNGGRPPPMSVYDLISLGRLPFGCDLANRAAILRAMAETGTEMLKNRPASALSGGELARVLLARALASETPYLIADEPIAALDPAHALSVMTLFRDLARKGTGVMVVLHDLTLAARFCDRVVLLDEGRIVGCGIPADIMTDAAMRAVYNVDVRRLDGAVIPWSLLRTDGDAIR</sequence>
<dbReference type="GO" id="GO:0016887">
    <property type="term" value="F:ATP hydrolysis activity"/>
    <property type="evidence" value="ECO:0007669"/>
    <property type="project" value="InterPro"/>
</dbReference>
<dbReference type="Gene3D" id="3.40.50.300">
    <property type="entry name" value="P-loop containing nucleotide triphosphate hydrolases"/>
    <property type="match status" value="1"/>
</dbReference>
<evidence type="ECO:0000256" key="2">
    <source>
        <dbReference type="ARBA" id="ARBA00022741"/>
    </source>
</evidence>
<proteinExistence type="predicted"/>
<dbReference type="InterPro" id="IPR003593">
    <property type="entry name" value="AAA+_ATPase"/>
</dbReference>
<feature type="domain" description="ABC transporter" evidence="6">
    <location>
        <begin position="8"/>
        <end position="238"/>
    </location>
</feature>
<dbReference type="Pfam" id="PF00005">
    <property type="entry name" value="ABC_tran"/>
    <property type="match status" value="1"/>
</dbReference>
<gene>
    <name evidence="7" type="ORF">AOE01nite_14490</name>
</gene>
<evidence type="ECO:0000256" key="5">
    <source>
        <dbReference type="ARBA" id="ARBA00037066"/>
    </source>
</evidence>
<dbReference type="GO" id="GO:0005524">
    <property type="term" value="F:ATP binding"/>
    <property type="evidence" value="ECO:0007669"/>
    <property type="project" value="UniProtKB-KW"/>
</dbReference>
<evidence type="ECO:0000313" key="7">
    <source>
        <dbReference type="EMBL" id="GEN63225.1"/>
    </source>
</evidence>
<organism evidence="7 8">
    <name type="scientific">Acetobacter oeni</name>
    <dbReference type="NCBI Taxonomy" id="304077"/>
    <lineage>
        <taxon>Bacteria</taxon>
        <taxon>Pseudomonadati</taxon>
        <taxon>Pseudomonadota</taxon>
        <taxon>Alphaproteobacteria</taxon>
        <taxon>Acetobacterales</taxon>
        <taxon>Acetobacteraceae</taxon>
        <taxon>Acetobacter</taxon>
    </lineage>
</organism>
<keyword evidence="2" id="KW-0547">Nucleotide-binding</keyword>
<dbReference type="PROSITE" id="PS00211">
    <property type="entry name" value="ABC_TRANSPORTER_1"/>
    <property type="match status" value="1"/>
</dbReference>
<dbReference type="SMART" id="SM00382">
    <property type="entry name" value="AAA"/>
    <property type="match status" value="1"/>
</dbReference>
<keyword evidence="8" id="KW-1185">Reference proteome</keyword>
<evidence type="ECO:0000259" key="6">
    <source>
        <dbReference type="PROSITE" id="PS50893"/>
    </source>
</evidence>
<accession>A0A511XJU4</accession>
<evidence type="ECO:0000256" key="4">
    <source>
        <dbReference type="ARBA" id="ARBA00022967"/>
    </source>
</evidence>
<dbReference type="InterPro" id="IPR027417">
    <property type="entry name" value="P-loop_NTPase"/>
</dbReference>